<evidence type="ECO:0000313" key="14">
    <source>
        <dbReference type="EMBL" id="KAK2837602.1"/>
    </source>
</evidence>
<organism evidence="14 15">
    <name type="scientific">Channa striata</name>
    <name type="common">Snakehead murrel</name>
    <name type="synonym">Ophicephalus striatus</name>
    <dbReference type="NCBI Taxonomy" id="64152"/>
    <lineage>
        <taxon>Eukaryota</taxon>
        <taxon>Metazoa</taxon>
        <taxon>Chordata</taxon>
        <taxon>Craniata</taxon>
        <taxon>Vertebrata</taxon>
        <taxon>Euteleostomi</taxon>
        <taxon>Actinopterygii</taxon>
        <taxon>Neopterygii</taxon>
        <taxon>Teleostei</taxon>
        <taxon>Neoteleostei</taxon>
        <taxon>Acanthomorphata</taxon>
        <taxon>Anabantaria</taxon>
        <taxon>Anabantiformes</taxon>
        <taxon>Channoidei</taxon>
        <taxon>Channidae</taxon>
        <taxon>Channa</taxon>
    </lineage>
</organism>
<dbReference type="SUPFAM" id="SSF81321">
    <property type="entry name" value="Family A G protein-coupled receptor-like"/>
    <property type="match status" value="1"/>
</dbReference>
<evidence type="ECO:0000256" key="2">
    <source>
        <dbReference type="ARBA" id="ARBA00007376"/>
    </source>
</evidence>
<proteinExistence type="inferred from homology"/>
<gene>
    <name evidence="14" type="ORF">Q5P01_014814</name>
</gene>
<feature type="transmembrane region" description="Helical" evidence="13">
    <location>
        <begin position="85"/>
        <end position="108"/>
    </location>
</feature>
<feature type="transmembrane region" description="Helical" evidence="13">
    <location>
        <begin position="224"/>
        <end position="245"/>
    </location>
</feature>
<comment type="caution">
    <text evidence="14">The sequence shown here is derived from an EMBL/GenBank/DDBJ whole genome shotgun (WGS) entry which is preliminary data.</text>
</comment>
<feature type="transmembrane region" description="Helical" evidence="13">
    <location>
        <begin position="7"/>
        <end position="33"/>
    </location>
</feature>
<evidence type="ECO:0000256" key="8">
    <source>
        <dbReference type="ARBA" id="ARBA00023136"/>
    </source>
</evidence>
<dbReference type="EMBL" id="JAUPFM010000011">
    <property type="protein sequence ID" value="KAK2837602.1"/>
    <property type="molecule type" value="Genomic_DNA"/>
</dbReference>
<protein>
    <recommendedName>
        <fullName evidence="12">Taste receptor type 2</fullName>
    </recommendedName>
</protein>
<keyword evidence="8 12" id="KW-0472">Membrane</keyword>
<feature type="transmembrane region" description="Helical" evidence="13">
    <location>
        <begin position="257"/>
        <end position="278"/>
    </location>
</feature>
<evidence type="ECO:0000256" key="11">
    <source>
        <dbReference type="RuleBase" id="RU004423"/>
    </source>
</evidence>
<dbReference type="AlphaFoldDB" id="A0AA88MJB1"/>
<keyword evidence="5 12" id="KW-0812">Transmembrane</keyword>
<evidence type="ECO:0000256" key="5">
    <source>
        <dbReference type="ARBA" id="ARBA00022692"/>
    </source>
</evidence>
<dbReference type="GO" id="GO:0016020">
    <property type="term" value="C:membrane"/>
    <property type="evidence" value="ECO:0007669"/>
    <property type="project" value="UniProtKB-SubCell"/>
</dbReference>
<name>A0AA88MJB1_CHASR</name>
<dbReference type="GO" id="GO:0033038">
    <property type="term" value="F:bitter taste receptor activity"/>
    <property type="evidence" value="ECO:0007669"/>
    <property type="project" value="InterPro"/>
</dbReference>
<dbReference type="Proteomes" id="UP001187415">
    <property type="component" value="Unassembled WGS sequence"/>
</dbReference>
<keyword evidence="9 12" id="KW-0675">Receptor</keyword>
<dbReference type="PANTHER" id="PTHR11394:SF148">
    <property type="entry name" value="TASTE RECEPTOR TYPE 2"/>
    <property type="match status" value="1"/>
</dbReference>
<dbReference type="Pfam" id="PF05296">
    <property type="entry name" value="TAS2R"/>
    <property type="match status" value="1"/>
</dbReference>
<feature type="transmembrane region" description="Helical" evidence="13">
    <location>
        <begin position="45"/>
        <end position="65"/>
    </location>
</feature>
<evidence type="ECO:0000256" key="12">
    <source>
        <dbReference type="RuleBase" id="RU004424"/>
    </source>
</evidence>
<evidence type="ECO:0000256" key="4">
    <source>
        <dbReference type="ARBA" id="ARBA00022606"/>
    </source>
</evidence>
<comment type="similarity">
    <text evidence="2 11">Belongs to the G-protein coupled receptor T2R family.</text>
</comment>
<feature type="transmembrane region" description="Helical" evidence="13">
    <location>
        <begin position="171"/>
        <end position="203"/>
    </location>
</feature>
<reference evidence="14" key="1">
    <citation type="submission" date="2023-07" db="EMBL/GenBank/DDBJ databases">
        <title>Chromosome-level Genome Assembly of Striped Snakehead (Channa striata).</title>
        <authorList>
            <person name="Liu H."/>
        </authorList>
    </citation>
    <scope>NUCLEOTIDE SEQUENCE</scope>
    <source>
        <strain evidence="14">Gz</strain>
        <tissue evidence="14">Muscle</tissue>
    </source>
</reference>
<feature type="transmembrane region" description="Helical" evidence="13">
    <location>
        <begin position="129"/>
        <end position="151"/>
    </location>
</feature>
<dbReference type="GO" id="GO:0004930">
    <property type="term" value="F:G protein-coupled receptor activity"/>
    <property type="evidence" value="ECO:0007669"/>
    <property type="project" value="UniProtKB-KW"/>
</dbReference>
<evidence type="ECO:0000256" key="3">
    <source>
        <dbReference type="ARBA" id="ARBA00022480"/>
    </source>
</evidence>
<evidence type="ECO:0000313" key="15">
    <source>
        <dbReference type="Proteomes" id="UP001187415"/>
    </source>
</evidence>
<dbReference type="Gene3D" id="1.20.1070.10">
    <property type="entry name" value="Rhodopsin 7-helix transmembrane proteins"/>
    <property type="match status" value="1"/>
</dbReference>
<keyword evidence="15" id="KW-1185">Reference proteome</keyword>
<keyword evidence="6 13" id="KW-1133">Transmembrane helix</keyword>
<dbReference type="InterPro" id="IPR007960">
    <property type="entry name" value="TAS2R"/>
</dbReference>
<evidence type="ECO:0000256" key="10">
    <source>
        <dbReference type="ARBA" id="ARBA00023224"/>
    </source>
</evidence>
<evidence type="ECO:0000256" key="9">
    <source>
        <dbReference type="ARBA" id="ARBA00023170"/>
    </source>
</evidence>
<accession>A0AA88MJB1</accession>
<keyword evidence="3 12" id="KW-0919">Taste</keyword>
<keyword evidence="7 12" id="KW-0297">G-protein coupled receptor</keyword>
<comment type="subcellular location">
    <subcellularLocation>
        <location evidence="1 12">Membrane</location>
        <topology evidence="1 12">Multi-pass membrane protein</topology>
    </subcellularLocation>
</comment>
<evidence type="ECO:0000256" key="6">
    <source>
        <dbReference type="ARBA" id="ARBA00022989"/>
    </source>
</evidence>
<keyword evidence="4 12" id="KW-0716">Sensory transduction</keyword>
<evidence type="ECO:0000256" key="13">
    <source>
        <dbReference type="SAM" id="Phobius"/>
    </source>
</evidence>
<sequence length="295" mass="33240">MFALWKFTIWIITGLLAVTSVFFNVYMFSMSLLSFKQKKLCPTDTIIVALSAADVAHQLLCYFWLTMDVLDSTCLIFQRTYTGMLLLIFSLKFTIMWDSSLLTFYYSTKLVSTHNHCYSHIQAAIVKHVTLAVCVIPLCGLGTSVPMSVVFNSVNQTDVNKNCEVLTPGRVYVAIYVLLSDILPGLLMAKCCISISIHLIIHLRQMKASTNGAHCPRLGCQMRVVQMALSLVAIFTISLVVDLYVHYQIAVNHKNVIVFMYLFTSVYTTVTAVVLIYGKKTLWKALIHDFNLCLD</sequence>
<keyword evidence="10 12" id="KW-0807">Transducer</keyword>
<dbReference type="PANTHER" id="PTHR11394">
    <property type="entry name" value="TASTE RECEPTOR TYPE 2"/>
    <property type="match status" value="1"/>
</dbReference>
<evidence type="ECO:0000256" key="7">
    <source>
        <dbReference type="ARBA" id="ARBA00023040"/>
    </source>
</evidence>
<evidence type="ECO:0000256" key="1">
    <source>
        <dbReference type="ARBA" id="ARBA00004141"/>
    </source>
</evidence>